<evidence type="ECO:0000313" key="1">
    <source>
        <dbReference type="EMBL" id="MEL0553701.1"/>
    </source>
</evidence>
<name>A0ABU9FBE2_9ENTR</name>
<evidence type="ECO:0008006" key="3">
    <source>
        <dbReference type="Google" id="ProtNLM"/>
    </source>
</evidence>
<organism evidence="1 2">
    <name type="scientific">Raoultella lignicola</name>
    <dbReference type="NCBI Taxonomy" id="3040939"/>
    <lineage>
        <taxon>Bacteria</taxon>
        <taxon>Pseudomonadati</taxon>
        <taxon>Pseudomonadota</taxon>
        <taxon>Gammaproteobacteria</taxon>
        <taxon>Enterobacterales</taxon>
        <taxon>Enterobacteriaceae</taxon>
        <taxon>Klebsiella/Raoultella group</taxon>
        <taxon>Raoultella</taxon>
    </lineage>
</organism>
<protein>
    <recommendedName>
        <fullName evidence="3">DUF1330 domain-containing protein</fullName>
    </recommendedName>
</protein>
<sequence>MAYLQITLNISEENRAAAGAVYLKYKAPFLETIAGAQSKALLIRPEDVQVLHGFKTVAQAEDYLRSELFNHDVVEALKPYLNAAPDVRIYQVA</sequence>
<comment type="caution">
    <text evidence="1">The sequence shown here is derived from an EMBL/GenBank/DDBJ whole genome shotgun (WGS) entry which is preliminary data.</text>
</comment>
<dbReference type="EMBL" id="JARXNK020000105">
    <property type="protein sequence ID" value="MEL0553701.1"/>
    <property type="molecule type" value="Genomic_DNA"/>
</dbReference>
<accession>A0ABU9FBE2</accession>
<gene>
    <name evidence="1" type="ORF">QFI96_018585</name>
</gene>
<reference evidence="1 2" key="1">
    <citation type="submission" date="2024-04" db="EMBL/GenBank/DDBJ databases">
        <title>Two novel Raoultella species associated with bleeding cankers of broadleaf hosts, Raoultella scottia sp. nov. and Raoultella lignicola sp. nov.</title>
        <authorList>
            <person name="Brady C.L."/>
        </authorList>
    </citation>
    <scope>NUCLEOTIDE SEQUENCE [LARGE SCALE GENOMIC DNA]</scope>
    <source>
        <strain evidence="1 2">TW_WC1a.1</strain>
    </source>
</reference>
<dbReference type="Proteomes" id="UP001312893">
    <property type="component" value="Unassembled WGS sequence"/>
</dbReference>
<evidence type="ECO:0000313" key="2">
    <source>
        <dbReference type="Proteomes" id="UP001312893"/>
    </source>
</evidence>
<dbReference type="RefSeq" id="WP_123754965.1">
    <property type="nucleotide sequence ID" value="NZ_JARXNK020000105.1"/>
</dbReference>
<keyword evidence="2" id="KW-1185">Reference proteome</keyword>
<proteinExistence type="predicted"/>